<dbReference type="EMBL" id="BOMW01000004">
    <property type="protein sequence ID" value="GIF02701.1"/>
    <property type="molecule type" value="Genomic_DNA"/>
</dbReference>
<dbReference type="Proteomes" id="UP000629619">
    <property type="component" value="Unassembled WGS sequence"/>
</dbReference>
<organism evidence="2 3">
    <name type="scientific">Actinoplanes siamensis</name>
    <dbReference type="NCBI Taxonomy" id="1223317"/>
    <lineage>
        <taxon>Bacteria</taxon>
        <taxon>Bacillati</taxon>
        <taxon>Actinomycetota</taxon>
        <taxon>Actinomycetes</taxon>
        <taxon>Micromonosporales</taxon>
        <taxon>Micromonosporaceae</taxon>
        <taxon>Actinoplanes</taxon>
    </lineage>
</organism>
<keyword evidence="3" id="KW-1185">Reference proteome</keyword>
<protein>
    <submittedName>
        <fullName evidence="2">Uncharacterized protein</fullName>
    </submittedName>
</protein>
<accession>A0A919KBU2</accession>
<evidence type="ECO:0000313" key="2">
    <source>
        <dbReference type="EMBL" id="GIF02701.1"/>
    </source>
</evidence>
<reference evidence="2" key="1">
    <citation type="submission" date="2021-01" db="EMBL/GenBank/DDBJ databases">
        <title>Whole genome shotgun sequence of Actinoplanes siamensis NBRC 109076.</title>
        <authorList>
            <person name="Komaki H."/>
            <person name="Tamura T."/>
        </authorList>
    </citation>
    <scope>NUCLEOTIDE SEQUENCE</scope>
    <source>
        <strain evidence="2">NBRC 109076</strain>
    </source>
</reference>
<dbReference type="AlphaFoldDB" id="A0A919KBU2"/>
<sequence length="96" mass="10177">MLALLLFTAVLLVSVIVAVWPDTEPAQEASGAEPDRPGPDSAAQPPTTLEGAMAAQLLHGEITVQRYRHTLELLAARDDEEYPLAAPEKGDFSAGP</sequence>
<comment type="caution">
    <text evidence="2">The sequence shown here is derived from an EMBL/GenBank/DDBJ whole genome shotgun (WGS) entry which is preliminary data.</text>
</comment>
<name>A0A919KBU2_9ACTN</name>
<gene>
    <name evidence="2" type="ORF">Asi03nite_02390</name>
</gene>
<evidence type="ECO:0000313" key="3">
    <source>
        <dbReference type="Proteomes" id="UP000629619"/>
    </source>
</evidence>
<feature type="region of interest" description="Disordered" evidence="1">
    <location>
        <begin position="25"/>
        <end position="47"/>
    </location>
</feature>
<proteinExistence type="predicted"/>
<evidence type="ECO:0000256" key="1">
    <source>
        <dbReference type="SAM" id="MobiDB-lite"/>
    </source>
</evidence>